<sequence length="405" mass="46870">MDNRYVLLYIPRLLLKYQAHINMEWCNHSTSIKYLFRYINKGYERTTAAIVPTKDGNDMIPLAKHSEGFIHSKYMGGNQLFKDCSFTVRMIILYTIKIMRKIKDVLLKSSMAESMFTTWFEANMNYHEARGSTYSKFVSKFVYVKKKKRVETSEKKDTQLVGMMLTHVKGPFSYDDIKTVKNFLYDSFRDACFDLGYVGDDKEYISAVKEANPWGSYHFLRKLFVTVYFFLKDCDEKEYLRADSVDRSEVDGNKAFDVLTSEFLNTLATFGFPNHKIKLKTGTPIILIVTRLANYVIEAKVILGKNIGAIVYIPKMEISPTRSPWPFNHGQLYVVVSRVKSKKGLKIVIHDKENQALKSTTNVVFKEVFENQSLKSTINCRNMSGVEALFNKLYFCPGCSIYKLF</sequence>
<keyword evidence="4" id="KW-1185">Reference proteome</keyword>
<dbReference type="PANTHER" id="PTHR10492:SF78">
    <property type="entry name" value="ATP-DEPENDENT DNA HELICASE"/>
    <property type="match status" value="1"/>
</dbReference>
<dbReference type="eggNOG" id="KOG0987">
    <property type="taxonomic scope" value="Eukaryota"/>
</dbReference>
<dbReference type="Pfam" id="PF21530">
    <property type="entry name" value="Pif1_2B_dom"/>
    <property type="match status" value="1"/>
</dbReference>
<dbReference type="AlphaFoldDB" id="G7JQB9"/>
<dbReference type="GO" id="GO:0004386">
    <property type="term" value="F:helicase activity"/>
    <property type="evidence" value="ECO:0007669"/>
    <property type="project" value="UniProtKB-KW"/>
</dbReference>
<dbReference type="InterPro" id="IPR049163">
    <property type="entry name" value="Pif1-like_2B_dom"/>
</dbReference>
<organism evidence="2 4">
    <name type="scientific">Medicago truncatula</name>
    <name type="common">Barrel medic</name>
    <name type="synonym">Medicago tribuloides</name>
    <dbReference type="NCBI Taxonomy" id="3880"/>
    <lineage>
        <taxon>Eukaryota</taxon>
        <taxon>Viridiplantae</taxon>
        <taxon>Streptophyta</taxon>
        <taxon>Embryophyta</taxon>
        <taxon>Tracheophyta</taxon>
        <taxon>Spermatophyta</taxon>
        <taxon>Magnoliopsida</taxon>
        <taxon>eudicotyledons</taxon>
        <taxon>Gunneridae</taxon>
        <taxon>Pentapetalae</taxon>
        <taxon>rosids</taxon>
        <taxon>fabids</taxon>
        <taxon>Fabales</taxon>
        <taxon>Fabaceae</taxon>
        <taxon>Papilionoideae</taxon>
        <taxon>50 kb inversion clade</taxon>
        <taxon>NPAAA clade</taxon>
        <taxon>Hologalegina</taxon>
        <taxon>IRL clade</taxon>
        <taxon>Trifolieae</taxon>
        <taxon>Medicago</taxon>
    </lineage>
</organism>
<dbReference type="EnsemblPlants" id="AES87808">
    <property type="protein sequence ID" value="AES87808"/>
    <property type="gene ID" value="MTR_4g034880"/>
</dbReference>
<reference evidence="2 4" key="2">
    <citation type="journal article" date="2014" name="BMC Genomics">
        <title>An improved genome release (version Mt4.0) for the model legume Medicago truncatula.</title>
        <authorList>
            <person name="Tang H."/>
            <person name="Krishnakumar V."/>
            <person name="Bidwell S."/>
            <person name="Rosen B."/>
            <person name="Chan A."/>
            <person name="Zhou S."/>
            <person name="Gentzbittel L."/>
            <person name="Childs K.L."/>
            <person name="Yandell M."/>
            <person name="Gundlach H."/>
            <person name="Mayer K.F."/>
            <person name="Schwartz D.C."/>
            <person name="Town C.D."/>
        </authorList>
    </citation>
    <scope>GENOME REANNOTATION</scope>
    <source>
        <strain evidence="3 4">cv. Jemalong A17</strain>
    </source>
</reference>
<accession>G7JQB9</accession>
<keyword evidence="2" id="KW-0067">ATP-binding</keyword>
<dbReference type="PaxDb" id="3880-AES87808"/>
<dbReference type="EMBL" id="CM001220">
    <property type="protein sequence ID" value="AES87808.1"/>
    <property type="molecule type" value="Genomic_DNA"/>
</dbReference>
<proteinExistence type="predicted"/>
<keyword evidence="2" id="KW-0547">Nucleotide-binding</keyword>
<protein>
    <submittedName>
        <fullName evidence="2">PIF1-like helicase</fullName>
    </submittedName>
</protein>
<dbReference type="HOGENOM" id="CLU_680378_0_0_1"/>
<evidence type="ECO:0000259" key="1">
    <source>
        <dbReference type="Pfam" id="PF21530"/>
    </source>
</evidence>
<dbReference type="Proteomes" id="UP000002051">
    <property type="component" value="Chromosome 4"/>
</dbReference>
<evidence type="ECO:0000313" key="3">
    <source>
        <dbReference type="EnsemblPlants" id="AES87808"/>
    </source>
</evidence>
<name>G7JQB9_MEDTR</name>
<evidence type="ECO:0000313" key="4">
    <source>
        <dbReference type="Proteomes" id="UP000002051"/>
    </source>
</evidence>
<keyword evidence="2" id="KW-0378">Hydrolase</keyword>
<evidence type="ECO:0000313" key="2">
    <source>
        <dbReference type="EMBL" id="AES87808.1"/>
    </source>
</evidence>
<gene>
    <name evidence="2" type="ordered locus">MTR_4g034880</name>
</gene>
<keyword evidence="2" id="KW-0347">Helicase</keyword>
<reference evidence="2 4" key="1">
    <citation type="journal article" date="2011" name="Nature">
        <title>The Medicago genome provides insight into the evolution of rhizobial symbioses.</title>
        <authorList>
            <person name="Young N.D."/>
            <person name="Debelle F."/>
            <person name="Oldroyd G.E."/>
            <person name="Geurts R."/>
            <person name="Cannon S.B."/>
            <person name="Udvardi M.K."/>
            <person name="Benedito V.A."/>
            <person name="Mayer K.F."/>
            <person name="Gouzy J."/>
            <person name="Schoof H."/>
            <person name="Van de Peer Y."/>
            <person name="Proost S."/>
            <person name="Cook D.R."/>
            <person name="Meyers B.C."/>
            <person name="Spannagl M."/>
            <person name="Cheung F."/>
            <person name="De Mita S."/>
            <person name="Krishnakumar V."/>
            <person name="Gundlach H."/>
            <person name="Zhou S."/>
            <person name="Mudge J."/>
            <person name="Bharti A.K."/>
            <person name="Murray J.D."/>
            <person name="Naoumkina M.A."/>
            <person name="Rosen B."/>
            <person name="Silverstein K.A."/>
            <person name="Tang H."/>
            <person name="Rombauts S."/>
            <person name="Zhao P.X."/>
            <person name="Zhou P."/>
            <person name="Barbe V."/>
            <person name="Bardou P."/>
            <person name="Bechner M."/>
            <person name="Bellec A."/>
            <person name="Berger A."/>
            <person name="Berges H."/>
            <person name="Bidwell S."/>
            <person name="Bisseling T."/>
            <person name="Choisne N."/>
            <person name="Couloux A."/>
            <person name="Denny R."/>
            <person name="Deshpande S."/>
            <person name="Dai X."/>
            <person name="Doyle J.J."/>
            <person name="Dudez A.M."/>
            <person name="Farmer A.D."/>
            <person name="Fouteau S."/>
            <person name="Franken C."/>
            <person name="Gibelin C."/>
            <person name="Gish J."/>
            <person name="Goldstein S."/>
            <person name="Gonzalez A.J."/>
            <person name="Green P.J."/>
            <person name="Hallab A."/>
            <person name="Hartog M."/>
            <person name="Hua A."/>
            <person name="Humphray S.J."/>
            <person name="Jeong D.H."/>
            <person name="Jing Y."/>
            <person name="Jocker A."/>
            <person name="Kenton S.M."/>
            <person name="Kim D.J."/>
            <person name="Klee K."/>
            <person name="Lai H."/>
            <person name="Lang C."/>
            <person name="Lin S."/>
            <person name="Macmil S.L."/>
            <person name="Magdelenat G."/>
            <person name="Matthews L."/>
            <person name="McCorrison J."/>
            <person name="Monaghan E.L."/>
            <person name="Mun J.H."/>
            <person name="Najar F.Z."/>
            <person name="Nicholson C."/>
            <person name="Noirot C."/>
            <person name="O'Bleness M."/>
            <person name="Paule C.R."/>
            <person name="Poulain J."/>
            <person name="Prion F."/>
            <person name="Qin B."/>
            <person name="Qu C."/>
            <person name="Retzel E.F."/>
            <person name="Riddle C."/>
            <person name="Sallet E."/>
            <person name="Samain S."/>
            <person name="Samson N."/>
            <person name="Sanders I."/>
            <person name="Saurat O."/>
            <person name="Scarpelli C."/>
            <person name="Schiex T."/>
            <person name="Segurens B."/>
            <person name="Severin A.J."/>
            <person name="Sherrier D.J."/>
            <person name="Shi R."/>
            <person name="Sims S."/>
            <person name="Singer S.R."/>
            <person name="Sinharoy S."/>
            <person name="Sterck L."/>
            <person name="Viollet A."/>
            <person name="Wang B.B."/>
            <person name="Wang K."/>
            <person name="Wang M."/>
            <person name="Wang X."/>
            <person name="Warfsmann J."/>
            <person name="Weissenbach J."/>
            <person name="White D.D."/>
            <person name="White J.D."/>
            <person name="Wiley G.B."/>
            <person name="Wincker P."/>
            <person name="Xing Y."/>
            <person name="Yang L."/>
            <person name="Yao Z."/>
            <person name="Ying F."/>
            <person name="Zhai J."/>
            <person name="Zhou L."/>
            <person name="Zuber A."/>
            <person name="Denarie J."/>
            <person name="Dixon R.A."/>
            <person name="May G.D."/>
            <person name="Schwartz D.C."/>
            <person name="Rogers J."/>
            <person name="Quetier F."/>
            <person name="Town C.D."/>
            <person name="Roe B.A."/>
        </authorList>
    </citation>
    <scope>NUCLEOTIDE SEQUENCE [LARGE SCALE GENOMIC DNA]</scope>
    <source>
        <strain evidence="2">A17</strain>
        <strain evidence="3 4">cv. Jemalong A17</strain>
    </source>
</reference>
<dbReference type="PANTHER" id="PTHR10492">
    <property type="match status" value="1"/>
</dbReference>
<dbReference type="STRING" id="3880.G7JQB9"/>
<reference evidence="3" key="3">
    <citation type="submission" date="2015-04" db="UniProtKB">
        <authorList>
            <consortium name="EnsemblPlants"/>
        </authorList>
    </citation>
    <scope>IDENTIFICATION</scope>
    <source>
        <strain evidence="3">cv. Jemalong A17</strain>
    </source>
</reference>
<feature type="domain" description="DNA helicase Pif1-like 2B" evidence="1">
    <location>
        <begin position="262"/>
        <end position="288"/>
    </location>
</feature>